<gene>
    <name evidence="2" type="ORF">BCF44_109176</name>
</gene>
<accession>A0A3E0HEP1</accession>
<proteinExistence type="predicted"/>
<sequence>MTPNPATPPPSIVNYKLSDGDVSAIAAQLPRDTGGVLRNQVLAGDVYPAMVVRTFDPSVTTSNLQVFLDGNCTFWATSRVEGTVPGTWSRPAAGPTAPAPDNSPDAVLARYREGQ</sequence>
<feature type="region of interest" description="Disordered" evidence="1">
    <location>
        <begin position="83"/>
        <end position="115"/>
    </location>
</feature>
<organism evidence="2 3">
    <name type="scientific">Kutzneria buriramensis</name>
    <dbReference type="NCBI Taxonomy" id="1045776"/>
    <lineage>
        <taxon>Bacteria</taxon>
        <taxon>Bacillati</taxon>
        <taxon>Actinomycetota</taxon>
        <taxon>Actinomycetes</taxon>
        <taxon>Pseudonocardiales</taxon>
        <taxon>Pseudonocardiaceae</taxon>
        <taxon>Kutzneria</taxon>
    </lineage>
</organism>
<dbReference type="AlphaFoldDB" id="A0A3E0HEP1"/>
<name>A0A3E0HEP1_9PSEU</name>
<evidence type="ECO:0000313" key="2">
    <source>
        <dbReference type="EMBL" id="REH43633.1"/>
    </source>
</evidence>
<dbReference type="Proteomes" id="UP000256269">
    <property type="component" value="Unassembled WGS sequence"/>
</dbReference>
<dbReference type="EMBL" id="QUNO01000009">
    <property type="protein sequence ID" value="REH43633.1"/>
    <property type="molecule type" value="Genomic_DNA"/>
</dbReference>
<comment type="caution">
    <text evidence="2">The sequence shown here is derived from an EMBL/GenBank/DDBJ whole genome shotgun (WGS) entry which is preliminary data.</text>
</comment>
<dbReference type="RefSeq" id="WP_211353239.1">
    <property type="nucleotide sequence ID" value="NZ_CP144375.1"/>
</dbReference>
<evidence type="ECO:0000256" key="1">
    <source>
        <dbReference type="SAM" id="MobiDB-lite"/>
    </source>
</evidence>
<protein>
    <submittedName>
        <fullName evidence="2">Uncharacterized protein</fullName>
    </submittedName>
</protein>
<keyword evidence="3" id="KW-1185">Reference proteome</keyword>
<reference evidence="2 3" key="1">
    <citation type="submission" date="2018-08" db="EMBL/GenBank/DDBJ databases">
        <title>Genomic Encyclopedia of Archaeal and Bacterial Type Strains, Phase II (KMG-II): from individual species to whole genera.</title>
        <authorList>
            <person name="Goeker M."/>
        </authorList>
    </citation>
    <scope>NUCLEOTIDE SEQUENCE [LARGE SCALE GENOMIC DNA]</scope>
    <source>
        <strain evidence="2 3">DSM 45791</strain>
    </source>
</reference>
<evidence type="ECO:0000313" key="3">
    <source>
        <dbReference type="Proteomes" id="UP000256269"/>
    </source>
</evidence>